<evidence type="ECO:0000313" key="1">
    <source>
        <dbReference type="EMBL" id="OTP75073.1"/>
    </source>
</evidence>
<comment type="caution">
    <text evidence="1">The sequence shown here is derived from an EMBL/GenBank/DDBJ whole genome shotgun (WGS) entry which is preliminary data.</text>
</comment>
<accession>A0A242MUS3</accession>
<name>A0A242MUS3_CABSO</name>
<proteinExistence type="predicted"/>
<dbReference type="AlphaFoldDB" id="A0A242MUS3"/>
<reference evidence="1 2" key="1">
    <citation type="submission" date="2017-03" db="EMBL/GenBank/DDBJ databases">
        <title>Genome analysis of strain PAMC 26577.</title>
        <authorList>
            <person name="Oh H.-M."/>
            <person name="Yang J.-A."/>
        </authorList>
    </citation>
    <scope>NUCLEOTIDE SEQUENCE [LARGE SCALE GENOMIC DNA]</scope>
    <source>
        <strain evidence="1 2">PAMC 26577</strain>
    </source>
</reference>
<dbReference type="EMBL" id="NBTZ01000053">
    <property type="protein sequence ID" value="OTP75073.1"/>
    <property type="molecule type" value="Genomic_DNA"/>
</dbReference>
<protein>
    <submittedName>
        <fullName evidence="1">Uncharacterized protein</fullName>
    </submittedName>
</protein>
<organism evidence="1 2">
    <name type="scientific">Caballeronia sordidicola</name>
    <name type="common">Burkholderia sordidicola</name>
    <dbReference type="NCBI Taxonomy" id="196367"/>
    <lineage>
        <taxon>Bacteria</taxon>
        <taxon>Pseudomonadati</taxon>
        <taxon>Pseudomonadota</taxon>
        <taxon>Betaproteobacteria</taxon>
        <taxon>Burkholderiales</taxon>
        <taxon>Burkholderiaceae</taxon>
        <taxon>Caballeronia</taxon>
    </lineage>
</organism>
<gene>
    <name evidence="1" type="ORF">PAMC26577_13925</name>
</gene>
<evidence type="ECO:0000313" key="2">
    <source>
        <dbReference type="Proteomes" id="UP000195221"/>
    </source>
</evidence>
<dbReference type="Proteomes" id="UP000195221">
    <property type="component" value="Unassembled WGS sequence"/>
</dbReference>
<sequence length="42" mass="4848">MQIYVAKGREIRNRIDAQSIQEGSAGISSRHNLSRRLLLDFF</sequence>